<feature type="compositionally biased region" description="Basic and acidic residues" evidence="1">
    <location>
        <begin position="14"/>
        <end position="26"/>
    </location>
</feature>
<feature type="region of interest" description="Disordered" evidence="1">
    <location>
        <begin position="171"/>
        <end position="193"/>
    </location>
</feature>
<dbReference type="Proteomes" id="UP001189122">
    <property type="component" value="Unassembled WGS sequence"/>
</dbReference>
<sequence length="221" mass="24368">MEDGGRSFSADPSSNDHMKGESRESPEQAGTQNQTGAGRPERERSEDLTWLSSLPESQLDLLICLKELAILRSRNAGHEELAEKFDPQMLGMLDDAIIDQRKYQFRGSALRIRFSLIRHCPCGSKPTVLLIARGKNSSCGVYAGAFVLEYVKERIKGSSIFPYSSEELESLSGRQMAPQESQTPVTEDSTRLRMPPGEGGLQLGDIDALVIPVFPVDLGRI</sequence>
<proteinExistence type="predicted"/>
<feature type="region of interest" description="Disordered" evidence="1">
    <location>
        <begin position="1"/>
        <end position="47"/>
    </location>
</feature>
<dbReference type="EMBL" id="LR743588">
    <property type="protein sequence ID" value="CAA2615372.1"/>
    <property type="molecule type" value="Genomic_DNA"/>
</dbReference>
<reference evidence="2 3" key="1">
    <citation type="submission" date="2019-12" db="EMBL/GenBank/DDBJ databases">
        <authorList>
            <person name="Scholz U."/>
            <person name="Mascher M."/>
            <person name="Fiebig A."/>
        </authorList>
    </citation>
    <scope>NUCLEOTIDE SEQUENCE</scope>
</reference>
<organism evidence="2">
    <name type="scientific">Spirodela intermedia</name>
    <name type="common">Intermediate duckweed</name>
    <dbReference type="NCBI Taxonomy" id="51605"/>
    <lineage>
        <taxon>Eukaryota</taxon>
        <taxon>Viridiplantae</taxon>
        <taxon>Streptophyta</taxon>
        <taxon>Embryophyta</taxon>
        <taxon>Tracheophyta</taxon>
        <taxon>Spermatophyta</taxon>
        <taxon>Magnoliopsida</taxon>
        <taxon>Liliopsida</taxon>
        <taxon>Araceae</taxon>
        <taxon>Lemnoideae</taxon>
        <taxon>Spirodela</taxon>
    </lineage>
</organism>
<evidence type="ECO:0000256" key="1">
    <source>
        <dbReference type="SAM" id="MobiDB-lite"/>
    </source>
</evidence>
<dbReference type="PANTHER" id="PTHR48237">
    <property type="entry name" value="GAMMA-TUBULIN COMPLEX COMPONENT"/>
    <property type="match status" value="1"/>
</dbReference>
<dbReference type="AlphaFoldDB" id="A0A7I8IE69"/>
<feature type="compositionally biased region" description="Polar residues" evidence="1">
    <location>
        <begin position="178"/>
        <end position="187"/>
    </location>
</feature>
<keyword evidence="3" id="KW-1185">Reference proteome</keyword>
<name>A0A7I8IE69_SPIIN</name>
<dbReference type="PANTHER" id="PTHR48237:SF1">
    <property type="entry name" value="SPC97_SPC98 FAMILY OF SPINDLE POLE BODY (SBP) COMPONENT"/>
    <property type="match status" value="1"/>
</dbReference>
<evidence type="ECO:0000313" key="2">
    <source>
        <dbReference type="EMBL" id="CAA2615372.1"/>
    </source>
</evidence>
<accession>A0A7I8IE69</accession>
<gene>
    <name evidence="2" type="ORF">SI7747_01001721</name>
</gene>
<protein>
    <submittedName>
        <fullName evidence="2">Uncharacterized protein</fullName>
    </submittedName>
</protein>
<dbReference type="EMBL" id="CACRZD030000001">
    <property type="protein sequence ID" value="CAA6655131.1"/>
    <property type="molecule type" value="Genomic_DNA"/>
</dbReference>
<evidence type="ECO:0000313" key="3">
    <source>
        <dbReference type="Proteomes" id="UP001189122"/>
    </source>
</evidence>